<dbReference type="InterPro" id="IPR018197">
    <property type="entry name" value="Glycerate_kinase_RE-like"/>
</dbReference>
<protein>
    <submittedName>
        <fullName evidence="5">Glycerate kinase</fullName>
    </submittedName>
</protein>
<evidence type="ECO:0000313" key="5">
    <source>
        <dbReference type="EMBL" id="SEF63892.1"/>
    </source>
</evidence>
<name>A0A1H5TM08_9BACT</name>
<dbReference type="PIRSF" id="PIRSF006078">
    <property type="entry name" value="GlxK"/>
    <property type="match status" value="1"/>
</dbReference>
<dbReference type="AlphaFoldDB" id="A0A1H5TM08"/>
<evidence type="ECO:0000256" key="3">
    <source>
        <dbReference type="ARBA" id="ARBA00022777"/>
    </source>
</evidence>
<dbReference type="InterPro" id="IPR036129">
    <property type="entry name" value="Glycerate_kinase_sf"/>
</dbReference>
<proteinExistence type="inferred from homology"/>
<dbReference type="Gene3D" id="3.90.1510.10">
    <property type="entry name" value="Glycerate kinase, domain 2"/>
    <property type="match status" value="1"/>
</dbReference>
<comment type="similarity">
    <text evidence="1 4">Belongs to the glycerate kinase type-1 family.</text>
</comment>
<keyword evidence="6" id="KW-1185">Reference proteome</keyword>
<dbReference type="GO" id="GO:0008887">
    <property type="term" value="F:glycerate kinase activity"/>
    <property type="evidence" value="ECO:0007669"/>
    <property type="project" value="UniProtKB-UniRule"/>
</dbReference>
<dbReference type="OrthoDB" id="9774290at2"/>
<dbReference type="RefSeq" id="WP_103923548.1">
    <property type="nucleotide sequence ID" value="NZ_FNVR01000003.1"/>
</dbReference>
<dbReference type="EMBL" id="FNVR01000003">
    <property type="protein sequence ID" value="SEF63892.1"/>
    <property type="molecule type" value="Genomic_DNA"/>
</dbReference>
<dbReference type="SUPFAM" id="SSF110738">
    <property type="entry name" value="Glycerate kinase I"/>
    <property type="match status" value="1"/>
</dbReference>
<gene>
    <name evidence="5" type="ORF">SAMN03080598_00837</name>
</gene>
<sequence>MRFLIAPNAFKGTISATDAAKIIGAQLEQIQGAECQIQPVADGGDGTCSLLIDSLGLEKVFVPSLNAIGQPMMGYFGWAPAFHKAYIDVSTVSGIGSLEFTQRDPFSASTYGTGLLIRKAVEWGAKEVVLGLGGSATVDLGIGILRALGVLFLDEKGRELTVFSPKFLEAIKHIQLTPNLPEVNFTCLCDVNNPFFGEFGAVQVFGPQKGIPIDKLDWYDRACKKVLDLLIMKTKKEWVDTSGYGAAGGIALGLDFFFPTEIKFGAAYFFDLVGIQRKIANSDWIITGEGQYDFQSDQGKASYGLLSLARSYGKKIALITSGQGGRNAGFDLVLELPDLDFSSVDYKEKARQNLDRLIGMAILDEKFS</sequence>
<dbReference type="Pfam" id="PF02595">
    <property type="entry name" value="Gly_kinase"/>
    <property type="match status" value="1"/>
</dbReference>
<organism evidence="5 6">
    <name type="scientific">Algoriphagus boritolerans DSM 17298 = JCM 18970</name>
    <dbReference type="NCBI Taxonomy" id="1120964"/>
    <lineage>
        <taxon>Bacteria</taxon>
        <taxon>Pseudomonadati</taxon>
        <taxon>Bacteroidota</taxon>
        <taxon>Cytophagia</taxon>
        <taxon>Cytophagales</taxon>
        <taxon>Cyclobacteriaceae</taxon>
        <taxon>Algoriphagus</taxon>
    </lineage>
</organism>
<keyword evidence="3 4" id="KW-0418">Kinase</keyword>
<dbReference type="Proteomes" id="UP000236736">
    <property type="component" value="Unassembled WGS sequence"/>
</dbReference>
<reference evidence="6" key="1">
    <citation type="submission" date="2016-10" db="EMBL/GenBank/DDBJ databases">
        <authorList>
            <person name="Varghese N."/>
            <person name="Submissions S."/>
        </authorList>
    </citation>
    <scope>NUCLEOTIDE SEQUENCE [LARGE SCALE GENOMIC DNA]</scope>
    <source>
        <strain evidence="6">DSM 17298</strain>
    </source>
</reference>
<evidence type="ECO:0000313" key="6">
    <source>
        <dbReference type="Proteomes" id="UP000236736"/>
    </source>
</evidence>
<evidence type="ECO:0000256" key="2">
    <source>
        <dbReference type="ARBA" id="ARBA00022679"/>
    </source>
</evidence>
<dbReference type="PANTHER" id="PTHR21599:SF0">
    <property type="entry name" value="GLYCERATE KINASE"/>
    <property type="match status" value="1"/>
</dbReference>
<dbReference type="PANTHER" id="PTHR21599">
    <property type="entry name" value="GLYCERATE KINASE"/>
    <property type="match status" value="1"/>
</dbReference>
<dbReference type="Gene3D" id="3.40.50.10350">
    <property type="entry name" value="Glycerate kinase, domain 1"/>
    <property type="match status" value="1"/>
</dbReference>
<accession>A0A1H5TM08</accession>
<dbReference type="GO" id="GO:0031388">
    <property type="term" value="P:organic acid phosphorylation"/>
    <property type="evidence" value="ECO:0007669"/>
    <property type="project" value="UniProtKB-UniRule"/>
</dbReference>
<dbReference type="STRING" id="1120964.GCA_001313265_00807"/>
<dbReference type="NCBIfam" id="TIGR00045">
    <property type="entry name" value="glycerate kinase"/>
    <property type="match status" value="1"/>
</dbReference>
<keyword evidence="2 4" id="KW-0808">Transferase</keyword>
<evidence type="ECO:0000256" key="1">
    <source>
        <dbReference type="ARBA" id="ARBA00006284"/>
    </source>
</evidence>
<dbReference type="InterPro" id="IPR018193">
    <property type="entry name" value="Glyc_kinase_flavodox-like_fold"/>
</dbReference>
<evidence type="ECO:0000256" key="4">
    <source>
        <dbReference type="PIRNR" id="PIRNR006078"/>
    </source>
</evidence>
<dbReference type="InterPro" id="IPR004381">
    <property type="entry name" value="Glycerate_kinase"/>
</dbReference>